<dbReference type="Proteomes" id="UP000007039">
    <property type="component" value="Chromosome"/>
</dbReference>
<dbReference type="PROSITE" id="PS51257">
    <property type="entry name" value="PROKAR_LIPOPROTEIN"/>
    <property type="match status" value="1"/>
</dbReference>
<gene>
    <name evidence="1" type="ordered locus">Calni_0237</name>
</gene>
<reference evidence="1 2" key="2">
    <citation type="journal article" date="2011" name="Stand. Genomic Sci.">
        <title>Complete genome sequence of Calditerrivibrio nitroreducens type strain (Yu37-1).</title>
        <authorList>
            <person name="Pitluck S."/>
            <person name="Sikorski J."/>
            <person name="Zeytun A."/>
            <person name="Lapidus A."/>
            <person name="Nolan M."/>
            <person name="Lucas S."/>
            <person name="Hammon N."/>
            <person name="Deshpande S."/>
            <person name="Cheng J.F."/>
            <person name="Tapia R."/>
            <person name="Han C."/>
            <person name="Goodwin L."/>
            <person name="Liolios K."/>
            <person name="Pagani I."/>
            <person name="Ivanova N."/>
            <person name="Mavromatis K."/>
            <person name="Pati A."/>
            <person name="Chen A."/>
            <person name="Palaniappan K."/>
            <person name="Hauser L."/>
            <person name="Chang Y.J."/>
            <person name="Jeffries C.D."/>
            <person name="Detter J.C."/>
            <person name="Brambilla E."/>
            <person name="Djao O.D."/>
            <person name="Rohde M."/>
            <person name="Spring S."/>
            <person name="Goker M."/>
            <person name="Woyke T."/>
            <person name="Bristow J."/>
            <person name="Eisen J.A."/>
            <person name="Markowitz V."/>
            <person name="Hugenholtz P."/>
            <person name="Kyrpides N.C."/>
            <person name="Klenk H.P."/>
            <person name="Land M."/>
        </authorList>
    </citation>
    <scope>NUCLEOTIDE SEQUENCE [LARGE SCALE GENOMIC DNA]</scope>
    <source>
        <strain evidence="2">DSM 19672 / NBRC 101217 / Yu37-1</strain>
    </source>
</reference>
<dbReference type="EMBL" id="CP002347">
    <property type="protein sequence ID" value="ADR18150.1"/>
    <property type="molecule type" value="Genomic_DNA"/>
</dbReference>
<proteinExistence type="predicted"/>
<dbReference type="KEGG" id="cni:Calni_0237"/>
<dbReference type="AlphaFoldDB" id="E4TJI8"/>
<keyword evidence="2" id="KW-1185">Reference proteome</keyword>
<accession>E4TJI8</accession>
<dbReference type="RefSeq" id="WP_013450367.1">
    <property type="nucleotide sequence ID" value="NC_014758.1"/>
</dbReference>
<organism evidence="1 2">
    <name type="scientific">Calditerrivibrio nitroreducens (strain DSM 19672 / NBRC 101217 / Yu37-1)</name>
    <dbReference type="NCBI Taxonomy" id="768670"/>
    <lineage>
        <taxon>Bacteria</taxon>
        <taxon>Pseudomonadati</taxon>
        <taxon>Deferribacterota</taxon>
        <taxon>Deferribacteres</taxon>
        <taxon>Deferribacterales</taxon>
        <taxon>Calditerrivibrionaceae</taxon>
    </lineage>
</organism>
<evidence type="ECO:0000313" key="2">
    <source>
        <dbReference type="Proteomes" id="UP000007039"/>
    </source>
</evidence>
<name>E4TJI8_CALNY</name>
<dbReference type="STRING" id="768670.Calni_0237"/>
<evidence type="ECO:0008006" key="3">
    <source>
        <dbReference type="Google" id="ProtNLM"/>
    </source>
</evidence>
<dbReference type="OrthoDB" id="9812341at2"/>
<reference key="1">
    <citation type="submission" date="2010-11" db="EMBL/GenBank/DDBJ databases">
        <title>The complete genome of chromosome of Calditerrivibrio nitroreducens DSM 19672.</title>
        <authorList>
            <consortium name="US DOE Joint Genome Institute (JGI-PGF)"/>
            <person name="Lucas S."/>
            <person name="Copeland A."/>
            <person name="Lapidus A."/>
            <person name="Bruce D."/>
            <person name="Goodwin L."/>
            <person name="Pitluck S."/>
            <person name="Kyrpides N."/>
            <person name="Mavromatis K."/>
            <person name="Ivanova N."/>
            <person name="Mikhailova N."/>
            <person name="Zeytun A."/>
            <person name="Brettin T."/>
            <person name="Detter J.C."/>
            <person name="Tapia R."/>
            <person name="Han C."/>
            <person name="Land M."/>
            <person name="Hauser L."/>
            <person name="Markowitz V."/>
            <person name="Cheng J.-F."/>
            <person name="Hugenholtz P."/>
            <person name="Woyke T."/>
            <person name="Wu D."/>
            <person name="Spring S."/>
            <person name="Schroeder M."/>
            <person name="Brambilla E."/>
            <person name="Klenk H.-P."/>
            <person name="Eisen J.A."/>
        </authorList>
    </citation>
    <scope>NUCLEOTIDE SEQUENCE [LARGE SCALE GENOMIC DNA]</scope>
    <source>
        <strain>DSM 19672</strain>
    </source>
</reference>
<evidence type="ECO:0000313" key="1">
    <source>
        <dbReference type="EMBL" id="ADR18150.1"/>
    </source>
</evidence>
<dbReference type="eggNOG" id="ENOG5030VYK">
    <property type="taxonomic scope" value="Bacteria"/>
</dbReference>
<dbReference type="HOGENOM" id="CLU_1286818_0_0_0"/>
<sequence precursor="true">MKPILKVLFTFGLSIYLLYGCVSKEVSLPVVPMDNKTGYTDHLKNLITKLTEKNPVICSYKSSVIFDYQDEKTKVKMKGLVNKDCDNNGEVVVLGPFGVVLYNAKYKNGVLEISKDNDTLIVNEKTQNKVSEMIRYIHLLNYPGILPDETFAFREEGDKILFHKDNVTIFTEDFNVKKVIFGKITVVYNVENGKIKEITLIQEDKNRYLRIIFN</sequence>
<protein>
    <recommendedName>
        <fullName evidence="3">Lipoprotein</fullName>
    </recommendedName>
</protein>